<dbReference type="AlphaFoldDB" id="A0AAJ0H7R7"/>
<protein>
    <submittedName>
        <fullName evidence="1">Uncharacterized protein</fullName>
    </submittedName>
</protein>
<gene>
    <name evidence="1" type="ORF">B0T25DRAFT_523064</name>
</gene>
<keyword evidence="2" id="KW-1185">Reference proteome</keyword>
<reference evidence="1" key="2">
    <citation type="submission" date="2023-06" db="EMBL/GenBank/DDBJ databases">
        <authorList>
            <consortium name="Lawrence Berkeley National Laboratory"/>
            <person name="Haridas S."/>
            <person name="Hensen N."/>
            <person name="Bonometti L."/>
            <person name="Westerberg I."/>
            <person name="Brannstrom I.O."/>
            <person name="Guillou S."/>
            <person name="Cros-Aarteil S."/>
            <person name="Calhoun S."/>
            <person name="Kuo A."/>
            <person name="Mondo S."/>
            <person name="Pangilinan J."/>
            <person name="Riley R."/>
            <person name="Labutti K."/>
            <person name="Andreopoulos B."/>
            <person name="Lipzen A."/>
            <person name="Chen C."/>
            <person name="Yanf M."/>
            <person name="Daum C."/>
            <person name="Ng V."/>
            <person name="Clum A."/>
            <person name="Steindorff A."/>
            <person name="Ohm R."/>
            <person name="Martin F."/>
            <person name="Silar P."/>
            <person name="Natvig D."/>
            <person name="Lalanne C."/>
            <person name="Gautier V."/>
            <person name="Ament-Velasquez S.L."/>
            <person name="Kruys A."/>
            <person name="Hutchinson M.I."/>
            <person name="Powell A.J."/>
            <person name="Barry K."/>
            <person name="Miller A.N."/>
            <person name="Grigoriev I.V."/>
            <person name="Debuchy R."/>
            <person name="Gladieux P."/>
            <person name="Thoren M.H."/>
            <person name="Johannesson H."/>
        </authorList>
    </citation>
    <scope>NUCLEOTIDE SEQUENCE</scope>
    <source>
        <strain evidence="1">CBS 955.72</strain>
    </source>
</reference>
<comment type="caution">
    <text evidence="1">The sequence shown here is derived from an EMBL/GenBank/DDBJ whole genome shotgun (WGS) entry which is preliminary data.</text>
</comment>
<reference evidence="1" key="1">
    <citation type="journal article" date="2023" name="Mol. Phylogenet. Evol.">
        <title>Genome-scale phylogeny and comparative genomics of the fungal order Sordariales.</title>
        <authorList>
            <person name="Hensen N."/>
            <person name="Bonometti L."/>
            <person name="Westerberg I."/>
            <person name="Brannstrom I.O."/>
            <person name="Guillou S."/>
            <person name="Cros-Aarteil S."/>
            <person name="Calhoun S."/>
            <person name="Haridas S."/>
            <person name="Kuo A."/>
            <person name="Mondo S."/>
            <person name="Pangilinan J."/>
            <person name="Riley R."/>
            <person name="LaButti K."/>
            <person name="Andreopoulos B."/>
            <person name="Lipzen A."/>
            <person name="Chen C."/>
            <person name="Yan M."/>
            <person name="Daum C."/>
            <person name="Ng V."/>
            <person name="Clum A."/>
            <person name="Steindorff A."/>
            <person name="Ohm R.A."/>
            <person name="Martin F."/>
            <person name="Silar P."/>
            <person name="Natvig D.O."/>
            <person name="Lalanne C."/>
            <person name="Gautier V."/>
            <person name="Ament-Velasquez S.L."/>
            <person name="Kruys A."/>
            <person name="Hutchinson M.I."/>
            <person name="Powell A.J."/>
            <person name="Barry K."/>
            <person name="Miller A.N."/>
            <person name="Grigoriev I.V."/>
            <person name="Debuchy R."/>
            <person name="Gladieux P."/>
            <person name="Hiltunen Thoren M."/>
            <person name="Johannesson H."/>
        </authorList>
    </citation>
    <scope>NUCLEOTIDE SEQUENCE</scope>
    <source>
        <strain evidence="1">CBS 955.72</strain>
    </source>
</reference>
<organism evidence="1 2">
    <name type="scientific">Lasiosphaeria hispida</name>
    <dbReference type="NCBI Taxonomy" id="260671"/>
    <lineage>
        <taxon>Eukaryota</taxon>
        <taxon>Fungi</taxon>
        <taxon>Dikarya</taxon>
        <taxon>Ascomycota</taxon>
        <taxon>Pezizomycotina</taxon>
        <taxon>Sordariomycetes</taxon>
        <taxon>Sordariomycetidae</taxon>
        <taxon>Sordariales</taxon>
        <taxon>Lasiosphaeriaceae</taxon>
        <taxon>Lasiosphaeria</taxon>
    </lineage>
</organism>
<proteinExistence type="predicted"/>
<dbReference type="EMBL" id="JAUIQD010000008">
    <property type="protein sequence ID" value="KAK3341826.1"/>
    <property type="molecule type" value="Genomic_DNA"/>
</dbReference>
<accession>A0AAJ0H7R7</accession>
<evidence type="ECO:0000313" key="2">
    <source>
        <dbReference type="Proteomes" id="UP001275084"/>
    </source>
</evidence>
<name>A0AAJ0H7R7_9PEZI</name>
<evidence type="ECO:0000313" key="1">
    <source>
        <dbReference type="EMBL" id="KAK3341826.1"/>
    </source>
</evidence>
<dbReference type="Proteomes" id="UP001275084">
    <property type="component" value="Unassembled WGS sequence"/>
</dbReference>
<sequence>MSDELLRPIKNSVWYYYETGNLNEAMSFIEIGKSGCAGESNLDYAHLCGHGACVLYELNDVPAGHRLINRSLEIRTKLLNEWDGQLGNTFSNSSAAWSGVGRPSPALFRPLM</sequence>